<evidence type="ECO:0000313" key="3">
    <source>
        <dbReference type="EMBL" id="KKL20759.1"/>
    </source>
</evidence>
<dbReference type="SUPFAM" id="SSF52540">
    <property type="entry name" value="P-loop containing nucleoside triphosphate hydrolases"/>
    <property type="match status" value="1"/>
</dbReference>
<dbReference type="GO" id="GO:0006281">
    <property type="term" value="P:DNA repair"/>
    <property type="evidence" value="ECO:0007669"/>
    <property type="project" value="TreeGrafter"/>
</dbReference>
<proteinExistence type="predicted"/>
<dbReference type="InterPro" id="IPR014001">
    <property type="entry name" value="Helicase_ATP-bd"/>
</dbReference>
<reference evidence="3" key="1">
    <citation type="journal article" date="2015" name="Nature">
        <title>Complex archaea that bridge the gap between prokaryotes and eukaryotes.</title>
        <authorList>
            <person name="Spang A."/>
            <person name="Saw J.H."/>
            <person name="Jorgensen S.L."/>
            <person name="Zaremba-Niedzwiedzka K."/>
            <person name="Martijn J."/>
            <person name="Lind A.E."/>
            <person name="van Eijk R."/>
            <person name="Schleper C."/>
            <person name="Guy L."/>
            <person name="Ettema T.J."/>
        </authorList>
    </citation>
    <scope>NUCLEOTIDE SEQUENCE</scope>
</reference>
<dbReference type="InterPro" id="IPR027417">
    <property type="entry name" value="P-loop_NTPase"/>
</dbReference>
<keyword evidence="1" id="KW-0378">Hydrolase</keyword>
<dbReference type="AlphaFoldDB" id="A0A0F9BFU2"/>
<feature type="domain" description="Helicase ATP-binding" evidence="2">
    <location>
        <begin position="111"/>
        <end position="290"/>
    </location>
</feature>
<name>A0A0F9BFU2_9ZZZZ</name>
<gene>
    <name evidence="3" type="ORF">LCGC14_2452260</name>
</gene>
<dbReference type="GO" id="GO:0016787">
    <property type="term" value="F:hydrolase activity"/>
    <property type="evidence" value="ECO:0007669"/>
    <property type="project" value="UniProtKB-KW"/>
</dbReference>
<dbReference type="PROSITE" id="PS51192">
    <property type="entry name" value="HELICASE_ATP_BIND_1"/>
    <property type="match status" value="1"/>
</dbReference>
<dbReference type="SMART" id="SM00487">
    <property type="entry name" value="DEXDc"/>
    <property type="match status" value="1"/>
</dbReference>
<accession>A0A0F9BFU2</accession>
<sequence length="335" mass="37686">MKLKYIDKHFVVTGTLQEMVREGRKDIPKAAGFHFRPEGAQPLPRYSIWFTDDPLIAAALIKYATPKAKAMLTEIADKQAAARTASRAMTSDFKVPAPDGEEYLPFQLAGIEYAMGRPNTLLGDEMGLGKTIEAIGVINCQGAIVKVLVVCNATLKLNWKIELDKWLVRTGYRVEVAYANKPFPQADVVITNYAMLPIVCQCIELRCRKNNCKNQCVGYPGPWDRSGCPLHSETWGILVVDECHKVKNNRTLRSRAVKAIKAKQRLYLTGTPIVNRPVELWPIISVLDPATFSDFFPFALRYCNARRKGSFWDFSGSSNLDELQDKLRGSIMVRR</sequence>
<dbReference type="PANTHER" id="PTHR45766:SF6">
    <property type="entry name" value="SWI_SNF-RELATED MATRIX-ASSOCIATED ACTIN-DEPENDENT REGULATOR OF CHROMATIN SUBFAMILY A-LIKE PROTEIN 1"/>
    <property type="match status" value="1"/>
</dbReference>
<evidence type="ECO:0000256" key="1">
    <source>
        <dbReference type="ARBA" id="ARBA00022801"/>
    </source>
</evidence>
<protein>
    <recommendedName>
        <fullName evidence="2">Helicase ATP-binding domain-containing protein</fullName>
    </recommendedName>
</protein>
<evidence type="ECO:0000259" key="2">
    <source>
        <dbReference type="PROSITE" id="PS51192"/>
    </source>
</evidence>
<dbReference type="InterPro" id="IPR000330">
    <property type="entry name" value="SNF2_N"/>
</dbReference>
<dbReference type="Gene3D" id="3.40.50.10810">
    <property type="entry name" value="Tandem AAA-ATPase domain"/>
    <property type="match status" value="1"/>
</dbReference>
<feature type="non-terminal residue" evidence="3">
    <location>
        <position position="335"/>
    </location>
</feature>
<dbReference type="GO" id="GO:0005524">
    <property type="term" value="F:ATP binding"/>
    <property type="evidence" value="ECO:0007669"/>
    <property type="project" value="InterPro"/>
</dbReference>
<comment type="caution">
    <text evidence="3">The sequence shown here is derived from an EMBL/GenBank/DDBJ whole genome shotgun (WGS) entry which is preliminary data.</text>
</comment>
<dbReference type="Pfam" id="PF00176">
    <property type="entry name" value="SNF2-rel_dom"/>
    <property type="match status" value="1"/>
</dbReference>
<organism evidence="3">
    <name type="scientific">marine sediment metagenome</name>
    <dbReference type="NCBI Taxonomy" id="412755"/>
    <lineage>
        <taxon>unclassified sequences</taxon>
        <taxon>metagenomes</taxon>
        <taxon>ecological metagenomes</taxon>
    </lineage>
</organism>
<dbReference type="PANTHER" id="PTHR45766">
    <property type="entry name" value="DNA ANNEALING HELICASE AND ENDONUCLEASE ZRANB3 FAMILY MEMBER"/>
    <property type="match status" value="1"/>
</dbReference>
<dbReference type="InterPro" id="IPR038718">
    <property type="entry name" value="SNF2-like_sf"/>
</dbReference>
<dbReference type="EMBL" id="LAZR01037972">
    <property type="protein sequence ID" value="KKL20759.1"/>
    <property type="molecule type" value="Genomic_DNA"/>
</dbReference>
<dbReference type="GO" id="GO:0031297">
    <property type="term" value="P:replication fork processing"/>
    <property type="evidence" value="ECO:0007669"/>
    <property type="project" value="TreeGrafter"/>
</dbReference>